<evidence type="ECO:0000313" key="5">
    <source>
        <dbReference type="Proteomes" id="UP000007303"/>
    </source>
</evidence>
<name>H3DAK9_TETNG</name>
<feature type="domain" description="RAP" evidence="3">
    <location>
        <begin position="482"/>
        <end position="536"/>
    </location>
</feature>
<dbReference type="GO" id="GO:0005759">
    <property type="term" value="C:mitochondrial matrix"/>
    <property type="evidence" value="ECO:0007669"/>
    <property type="project" value="TreeGrafter"/>
</dbReference>
<dbReference type="PANTHER" id="PTHR21228">
    <property type="entry name" value="FAST LEU-RICH DOMAIN-CONTAINING"/>
    <property type="match status" value="1"/>
</dbReference>
<dbReference type="InterPro" id="IPR010622">
    <property type="entry name" value="FAST_Leu-rich"/>
</dbReference>
<dbReference type="GO" id="GO:0035770">
    <property type="term" value="C:ribonucleoprotein granule"/>
    <property type="evidence" value="ECO:0007669"/>
    <property type="project" value="TreeGrafter"/>
</dbReference>
<accession>H3DAK9</accession>
<comment type="subcellular location">
    <subcellularLocation>
        <location evidence="1">Mitochondrion</location>
    </subcellularLocation>
</comment>
<dbReference type="PANTHER" id="PTHR21228:SF1">
    <property type="entry name" value="FAST KINASE DOMAIN-CONTAINING PROTEIN 2, MITOCHONDRIAL"/>
    <property type="match status" value="1"/>
</dbReference>
<dbReference type="InterPro" id="IPR013584">
    <property type="entry name" value="RAP"/>
</dbReference>
<dbReference type="Ensembl" id="ENSTNIT00000017770.1">
    <property type="protein sequence ID" value="ENSTNIP00000017550.1"/>
    <property type="gene ID" value="ENSTNIG00000014527.1"/>
</dbReference>
<reference evidence="5" key="1">
    <citation type="journal article" date="2004" name="Nature">
        <title>Genome duplication in the teleost fish Tetraodon nigroviridis reveals the early vertebrate proto-karyotype.</title>
        <authorList>
            <person name="Jaillon O."/>
            <person name="Aury J.-M."/>
            <person name="Brunet F."/>
            <person name="Petit J.-L."/>
            <person name="Stange-Thomann N."/>
            <person name="Mauceli E."/>
            <person name="Bouneau L."/>
            <person name="Fischer C."/>
            <person name="Ozouf-Costaz C."/>
            <person name="Bernot A."/>
            <person name="Nicaud S."/>
            <person name="Jaffe D."/>
            <person name="Fisher S."/>
            <person name="Lutfalla G."/>
            <person name="Dossat C."/>
            <person name="Segurens B."/>
            <person name="Dasilva C."/>
            <person name="Salanoubat M."/>
            <person name="Levy M."/>
            <person name="Boudet N."/>
            <person name="Castellano S."/>
            <person name="Anthouard V."/>
            <person name="Jubin C."/>
            <person name="Castelli V."/>
            <person name="Katinka M."/>
            <person name="Vacherie B."/>
            <person name="Biemont C."/>
            <person name="Skalli Z."/>
            <person name="Cattolico L."/>
            <person name="Poulain J."/>
            <person name="De Berardinis V."/>
            <person name="Cruaud C."/>
            <person name="Duprat S."/>
            <person name="Brottier P."/>
            <person name="Coutanceau J.-P."/>
            <person name="Gouzy J."/>
            <person name="Parra G."/>
            <person name="Lardier G."/>
            <person name="Chapple C."/>
            <person name="McKernan K.J."/>
            <person name="McEwan P."/>
            <person name="Bosak S."/>
            <person name="Kellis M."/>
            <person name="Volff J.-N."/>
            <person name="Guigo R."/>
            <person name="Zody M.C."/>
            <person name="Mesirov J."/>
            <person name="Lindblad-Toh K."/>
            <person name="Birren B."/>
            <person name="Nusbaum C."/>
            <person name="Kahn D."/>
            <person name="Robinson-Rechavi M."/>
            <person name="Laudet V."/>
            <person name="Schachter V."/>
            <person name="Quetier F."/>
            <person name="Saurin W."/>
            <person name="Scarpelli C."/>
            <person name="Wincker P."/>
            <person name="Lander E.S."/>
            <person name="Weissenbach J."/>
            <person name="Roest Crollius H."/>
        </authorList>
    </citation>
    <scope>NUCLEOTIDE SEQUENCE [LARGE SCALE GENOMIC DNA]</scope>
</reference>
<evidence type="ECO:0000256" key="2">
    <source>
        <dbReference type="ARBA" id="ARBA00023128"/>
    </source>
</evidence>
<evidence type="ECO:0000313" key="4">
    <source>
        <dbReference type="Ensembl" id="ENSTNIP00000017550.1"/>
    </source>
</evidence>
<protein>
    <submittedName>
        <fullName evidence="4">FAST kinase domains 2</fullName>
    </submittedName>
</protein>
<dbReference type="OMA" id="FEIRMDS"/>
<dbReference type="GO" id="GO:0003723">
    <property type="term" value="F:RNA binding"/>
    <property type="evidence" value="ECO:0007669"/>
    <property type="project" value="TreeGrafter"/>
</dbReference>
<dbReference type="GO" id="GO:0000963">
    <property type="term" value="P:mitochondrial RNA processing"/>
    <property type="evidence" value="ECO:0007669"/>
    <property type="project" value="TreeGrafter"/>
</dbReference>
<dbReference type="InParanoid" id="H3DAK9"/>
<reference evidence="4" key="3">
    <citation type="submission" date="2025-09" db="UniProtKB">
        <authorList>
            <consortium name="Ensembl"/>
        </authorList>
    </citation>
    <scope>IDENTIFICATION</scope>
</reference>
<keyword evidence="5" id="KW-1185">Reference proteome</keyword>
<dbReference type="InterPro" id="IPR050870">
    <property type="entry name" value="FAST_kinase"/>
</dbReference>
<proteinExistence type="predicted"/>
<dbReference type="CDD" id="cd23739">
    <property type="entry name" value="TBRG4-like_N"/>
    <property type="match status" value="1"/>
</dbReference>
<sequence>QRCGSPSDVLDLTCKYAPTPRQVSNCLTHMWSTTKKMSEEQRLYELQLMFEHPALDRLLQSSIKTVAHMNTEDIAYALLSMVNLGIPQRSRVVQTFLRHCQEKLNDFDEKSLSILASCLAHMEETASVTALKEGMRMLVEMRLPAIKSVLALQTMMRVLGKDIPFELKRKLEGKALSMTDQFTLPNTQYMISTMATMGFYSKPLLDACSKKIIENLHGIPFNRLLTVLLSCRQLHYRDFEMLTAISDYIGSVIDIWTNKQLLLLLSAFESLAFCPDAVMETFAQKVIGNPDALTLKDSLCVLKVYSSLNYDLKHQRQPFLDGVTRTLCSYLPKISTFELLRSVYYLSVLGCFPPAPLQQLMNEDFVLPLLLDSDIETENQEKMLQTVLLCLRLDSPALSETLTLPSFPPGDGAPSSAPPAKPWLSRSLRSLLEQQENTALQEMLLVENVYLIVSTTPMSKNTNISLPDLSSCLPHSPPRTALVCSSACCYGTARPRGPLALMIRHLEILGYDRVLIVDQELESMSDRGRVDFLRSRIF</sequence>
<evidence type="ECO:0000256" key="1">
    <source>
        <dbReference type="ARBA" id="ARBA00004173"/>
    </source>
</evidence>
<dbReference type="Pfam" id="PF06743">
    <property type="entry name" value="FAST_1"/>
    <property type="match status" value="1"/>
</dbReference>
<reference evidence="4" key="2">
    <citation type="submission" date="2025-08" db="UniProtKB">
        <authorList>
            <consortium name="Ensembl"/>
        </authorList>
    </citation>
    <scope>IDENTIFICATION</scope>
</reference>
<dbReference type="Proteomes" id="UP000007303">
    <property type="component" value="Unassembled WGS sequence"/>
</dbReference>
<dbReference type="SMART" id="SM00952">
    <property type="entry name" value="RAP"/>
    <property type="match status" value="1"/>
</dbReference>
<evidence type="ECO:0000259" key="3">
    <source>
        <dbReference type="SMART" id="SM00952"/>
    </source>
</evidence>
<dbReference type="GO" id="GO:0044528">
    <property type="term" value="P:regulation of mitochondrial mRNA stability"/>
    <property type="evidence" value="ECO:0007669"/>
    <property type="project" value="InterPro"/>
</dbReference>
<dbReference type="AlphaFoldDB" id="H3DAK9"/>
<dbReference type="STRING" id="99883.ENSTNIP00000017550"/>
<dbReference type="HOGENOM" id="CLU_025270_0_0_1"/>
<organism evidence="4 5">
    <name type="scientific">Tetraodon nigroviridis</name>
    <name type="common">Spotted green pufferfish</name>
    <name type="synonym">Chelonodon nigroviridis</name>
    <dbReference type="NCBI Taxonomy" id="99883"/>
    <lineage>
        <taxon>Eukaryota</taxon>
        <taxon>Metazoa</taxon>
        <taxon>Chordata</taxon>
        <taxon>Craniata</taxon>
        <taxon>Vertebrata</taxon>
        <taxon>Euteleostomi</taxon>
        <taxon>Actinopterygii</taxon>
        <taxon>Neopterygii</taxon>
        <taxon>Teleostei</taxon>
        <taxon>Neoteleostei</taxon>
        <taxon>Acanthomorphata</taxon>
        <taxon>Eupercaria</taxon>
        <taxon>Tetraodontiformes</taxon>
        <taxon>Tetradontoidea</taxon>
        <taxon>Tetraodontidae</taxon>
        <taxon>Tetraodon</taxon>
    </lineage>
</organism>
<keyword evidence="2" id="KW-0496">Mitochondrion</keyword>
<dbReference type="GeneTree" id="ENSGT01030000234607"/>